<feature type="region of interest" description="Disordered" evidence="1">
    <location>
        <begin position="1"/>
        <end position="27"/>
    </location>
</feature>
<gene>
    <name evidence="2" type="ORF">BB347_10225</name>
    <name evidence="3" type="ORF">SAMN05421809_1775</name>
</gene>
<accession>A0A1N7CMQ7</accession>
<dbReference type="Proteomes" id="UP000185687">
    <property type="component" value="Unassembled WGS sequence"/>
</dbReference>
<protein>
    <submittedName>
        <fullName evidence="3">Uncharacterized protein</fullName>
    </submittedName>
</protein>
<proteinExistence type="predicted"/>
<evidence type="ECO:0000313" key="2">
    <source>
        <dbReference type="EMBL" id="APX96967.1"/>
    </source>
</evidence>
<evidence type="ECO:0000313" key="3">
    <source>
        <dbReference type="EMBL" id="SIR64704.1"/>
    </source>
</evidence>
<dbReference type="Proteomes" id="UP000187321">
    <property type="component" value="Chromosome"/>
</dbReference>
<organism evidence="3 4">
    <name type="scientific">Natronorubrum daqingense</name>
    <dbReference type="NCBI Taxonomy" id="588898"/>
    <lineage>
        <taxon>Archaea</taxon>
        <taxon>Methanobacteriati</taxon>
        <taxon>Methanobacteriota</taxon>
        <taxon>Stenosarchaea group</taxon>
        <taxon>Halobacteria</taxon>
        <taxon>Halobacteriales</taxon>
        <taxon>Natrialbaceae</taxon>
        <taxon>Natronorubrum</taxon>
    </lineage>
</organism>
<dbReference type="RefSeq" id="WP_076581148.1">
    <property type="nucleotide sequence ID" value="NZ_CP019327.1"/>
</dbReference>
<sequence>MTDRPPSPPSPTLSSTKSTEKSRTVVTTSQLASRIETTLGCRLEDAFLEDVLLELDRSDYVEWVRITRDGEYVWDLTNSADRIATTIATRVVDWVVDWLEGTD</sequence>
<reference evidence="3 4" key="2">
    <citation type="submission" date="2017-01" db="EMBL/GenBank/DDBJ databases">
        <authorList>
            <person name="Mah S.A."/>
            <person name="Swanson W.J."/>
            <person name="Moy G.W."/>
            <person name="Vacquier V.D."/>
        </authorList>
    </citation>
    <scope>NUCLEOTIDE SEQUENCE [LARGE SCALE GENOMIC DNA]</scope>
    <source>
        <strain evidence="3 4">CGMCC 1.8909</strain>
    </source>
</reference>
<dbReference type="OrthoDB" id="206185at2157"/>
<dbReference type="GeneID" id="30956322"/>
<dbReference type="EMBL" id="FTNP01000002">
    <property type="protein sequence ID" value="SIR64704.1"/>
    <property type="molecule type" value="Genomic_DNA"/>
</dbReference>
<evidence type="ECO:0000313" key="5">
    <source>
        <dbReference type="Proteomes" id="UP000187321"/>
    </source>
</evidence>
<name>A0A1N7CMQ7_9EURY</name>
<keyword evidence="4" id="KW-1185">Reference proteome</keyword>
<dbReference type="KEGG" id="hda:BB347_10225"/>
<evidence type="ECO:0000313" key="4">
    <source>
        <dbReference type="Proteomes" id="UP000185687"/>
    </source>
</evidence>
<evidence type="ECO:0000256" key="1">
    <source>
        <dbReference type="SAM" id="MobiDB-lite"/>
    </source>
</evidence>
<reference evidence="2 5" key="1">
    <citation type="submission" date="2017-01" db="EMBL/GenBank/DDBJ databases">
        <title>Complete genome sequence of Haloterrigena daqingensis type strain (JX313T).</title>
        <authorList>
            <person name="Shuang W."/>
        </authorList>
    </citation>
    <scope>NUCLEOTIDE SEQUENCE [LARGE SCALE GENOMIC DNA]</scope>
    <source>
        <strain evidence="2 5">JX313</strain>
    </source>
</reference>
<dbReference type="AlphaFoldDB" id="A0A1N7CMQ7"/>
<feature type="compositionally biased region" description="Pro residues" evidence="1">
    <location>
        <begin position="1"/>
        <end position="11"/>
    </location>
</feature>
<dbReference type="EMBL" id="CP019327">
    <property type="protein sequence ID" value="APX96967.1"/>
    <property type="molecule type" value="Genomic_DNA"/>
</dbReference>